<feature type="signal peptide" evidence="7">
    <location>
        <begin position="1"/>
        <end position="20"/>
    </location>
</feature>
<keyword evidence="3 6" id="KW-0720">Serine protease</keyword>
<dbReference type="CDD" id="cd00041">
    <property type="entry name" value="CUB"/>
    <property type="match status" value="1"/>
</dbReference>
<feature type="domain" description="Peptidase S1" evidence="9">
    <location>
        <begin position="199"/>
        <end position="439"/>
    </location>
</feature>
<dbReference type="PROSITE" id="PS00135">
    <property type="entry name" value="TRYPSIN_SER"/>
    <property type="match status" value="1"/>
</dbReference>
<evidence type="ECO:0000256" key="7">
    <source>
        <dbReference type="SAM" id="SignalP"/>
    </source>
</evidence>
<dbReference type="Proteomes" id="UP000747542">
    <property type="component" value="Unassembled WGS sequence"/>
</dbReference>
<dbReference type="SMART" id="SM00042">
    <property type="entry name" value="CUB"/>
    <property type="match status" value="1"/>
</dbReference>
<evidence type="ECO:0000256" key="2">
    <source>
        <dbReference type="ARBA" id="ARBA00022801"/>
    </source>
</evidence>
<sequence length="445" mass="48220">MKTHITLAVLVWASMAMVSGLPEEDWRPKLGGNYKEAKLSRATCGGKKELEPGEEVTISSPGYPEKYPNNNKCKWDIVSKDPKDTLEVNCPSFYLRKSKWCRGDRLVLSDGKKAAQRLCGQGQKKFTANSNQLTLTFRTNKKGKDKGFECTVKSLAAYGSLGTTDDMFSSTDAPTTKPPATKPPTGGNCNCGVANPSRIVGGVEVSPTHKYPWQVGLKIRRQSAYWCGGSIINDRYVLTAAHCFFNKEGERESDRGLVVGVGDHDMSSGSDDVSGVTKLVAVKKVIIHASYDPKQYDYDIAVLLLREPLNLSSHEEVGAVCLPQDDTKTYVGEMGIASGWGTLQSGGDQPSKLMEVKLPILDQSCWGKSITPRMMCAGYKEGGKDTCQGDSGGPFYVAENSKYVQVGIVSFGDGCASPNSAGVYARVSKFLSWIKTNTAGATYCQ</sequence>
<keyword evidence="1 6" id="KW-0645">Protease</keyword>
<evidence type="ECO:0000256" key="4">
    <source>
        <dbReference type="ARBA" id="ARBA00023157"/>
    </source>
</evidence>
<dbReference type="SMART" id="SM00020">
    <property type="entry name" value="Tryp_SPc"/>
    <property type="match status" value="1"/>
</dbReference>
<dbReference type="Pfam" id="PF00089">
    <property type="entry name" value="Trypsin"/>
    <property type="match status" value="1"/>
</dbReference>
<dbReference type="InterPro" id="IPR001254">
    <property type="entry name" value="Trypsin_dom"/>
</dbReference>
<dbReference type="AlphaFoldDB" id="A0A8J5JQ41"/>
<dbReference type="GO" id="GO:0006508">
    <property type="term" value="P:proteolysis"/>
    <property type="evidence" value="ECO:0007669"/>
    <property type="project" value="UniProtKB-KW"/>
</dbReference>
<keyword evidence="11" id="KW-1185">Reference proteome</keyword>
<reference evidence="10" key="1">
    <citation type="journal article" date="2021" name="Sci. Adv.">
        <title>The American lobster genome reveals insights on longevity, neural, and immune adaptations.</title>
        <authorList>
            <person name="Polinski J.M."/>
            <person name="Zimin A.V."/>
            <person name="Clark K.F."/>
            <person name="Kohn A.B."/>
            <person name="Sadowski N."/>
            <person name="Timp W."/>
            <person name="Ptitsyn A."/>
            <person name="Khanna P."/>
            <person name="Romanova D.Y."/>
            <person name="Williams P."/>
            <person name="Greenwood S.J."/>
            <person name="Moroz L.L."/>
            <person name="Walt D.R."/>
            <person name="Bodnar A.G."/>
        </authorList>
    </citation>
    <scope>NUCLEOTIDE SEQUENCE</scope>
    <source>
        <strain evidence="10">GMGI-L3</strain>
    </source>
</reference>
<dbReference type="PANTHER" id="PTHR24252:SF7">
    <property type="entry name" value="HYALIN"/>
    <property type="match status" value="1"/>
</dbReference>
<dbReference type="InterPro" id="IPR033116">
    <property type="entry name" value="TRYPSIN_SER"/>
</dbReference>
<accession>A0A8J5JQ41</accession>
<evidence type="ECO:0000313" key="10">
    <source>
        <dbReference type="EMBL" id="KAG7160263.1"/>
    </source>
</evidence>
<keyword evidence="2 6" id="KW-0378">Hydrolase</keyword>
<gene>
    <name evidence="10" type="primary">Ovch1-L</name>
    <name evidence="10" type="ORF">Hamer_G021639</name>
</gene>
<dbReference type="PROSITE" id="PS01180">
    <property type="entry name" value="CUB"/>
    <property type="match status" value="1"/>
</dbReference>
<evidence type="ECO:0000256" key="3">
    <source>
        <dbReference type="ARBA" id="ARBA00022825"/>
    </source>
</evidence>
<name>A0A8J5JQ41_HOMAM</name>
<dbReference type="FunFam" id="2.40.10.10:FF:000006">
    <property type="entry name" value="Serine proteinase stubble"/>
    <property type="match status" value="1"/>
</dbReference>
<evidence type="ECO:0000256" key="5">
    <source>
        <dbReference type="PROSITE-ProRule" id="PRU00059"/>
    </source>
</evidence>
<dbReference type="PROSITE" id="PS00134">
    <property type="entry name" value="TRYPSIN_HIS"/>
    <property type="match status" value="1"/>
</dbReference>
<keyword evidence="4" id="KW-1015">Disulfide bond</keyword>
<comment type="caution">
    <text evidence="10">The sequence shown here is derived from an EMBL/GenBank/DDBJ whole genome shotgun (WGS) entry which is preliminary data.</text>
</comment>
<organism evidence="10 11">
    <name type="scientific">Homarus americanus</name>
    <name type="common">American lobster</name>
    <dbReference type="NCBI Taxonomy" id="6706"/>
    <lineage>
        <taxon>Eukaryota</taxon>
        <taxon>Metazoa</taxon>
        <taxon>Ecdysozoa</taxon>
        <taxon>Arthropoda</taxon>
        <taxon>Crustacea</taxon>
        <taxon>Multicrustacea</taxon>
        <taxon>Malacostraca</taxon>
        <taxon>Eumalacostraca</taxon>
        <taxon>Eucarida</taxon>
        <taxon>Decapoda</taxon>
        <taxon>Pleocyemata</taxon>
        <taxon>Astacidea</taxon>
        <taxon>Nephropoidea</taxon>
        <taxon>Nephropidae</taxon>
        <taxon>Homarus</taxon>
    </lineage>
</organism>
<dbReference type="InterPro" id="IPR000859">
    <property type="entry name" value="CUB_dom"/>
</dbReference>
<dbReference type="PROSITE" id="PS50240">
    <property type="entry name" value="TRYPSIN_DOM"/>
    <property type="match status" value="1"/>
</dbReference>
<protein>
    <submittedName>
        <fullName evidence="10">Ovochymase-1-like</fullName>
    </submittedName>
</protein>
<dbReference type="EMBL" id="JAHLQT010031456">
    <property type="protein sequence ID" value="KAG7160263.1"/>
    <property type="molecule type" value="Genomic_DNA"/>
</dbReference>
<dbReference type="GO" id="GO:0004252">
    <property type="term" value="F:serine-type endopeptidase activity"/>
    <property type="evidence" value="ECO:0007669"/>
    <property type="project" value="InterPro"/>
</dbReference>
<feature type="domain" description="CUB" evidence="8">
    <location>
        <begin position="44"/>
        <end position="155"/>
    </location>
</feature>
<dbReference type="Pfam" id="PF00431">
    <property type="entry name" value="CUB"/>
    <property type="match status" value="1"/>
</dbReference>
<evidence type="ECO:0000259" key="8">
    <source>
        <dbReference type="PROSITE" id="PS01180"/>
    </source>
</evidence>
<evidence type="ECO:0000259" key="9">
    <source>
        <dbReference type="PROSITE" id="PS50240"/>
    </source>
</evidence>
<dbReference type="InterPro" id="IPR018114">
    <property type="entry name" value="TRYPSIN_HIS"/>
</dbReference>
<proteinExistence type="predicted"/>
<evidence type="ECO:0000256" key="6">
    <source>
        <dbReference type="RuleBase" id="RU363034"/>
    </source>
</evidence>
<keyword evidence="7" id="KW-0732">Signal</keyword>
<dbReference type="CDD" id="cd00190">
    <property type="entry name" value="Tryp_SPc"/>
    <property type="match status" value="1"/>
</dbReference>
<evidence type="ECO:0000256" key="1">
    <source>
        <dbReference type="ARBA" id="ARBA00022670"/>
    </source>
</evidence>
<dbReference type="PANTHER" id="PTHR24252">
    <property type="entry name" value="ACROSIN-RELATED"/>
    <property type="match status" value="1"/>
</dbReference>
<feature type="chain" id="PRO_5035209193" evidence="7">
    <location>
        <begin position="21"/>
        <end position="445"/>
    </location>
</feature>
<dbReference type="OrthoDB" id="6380398at2759"/>
<comment type="caution">
    <text evidence="5">Lacks conserved residue(s) required for the propagation of feature annotation.</text>
</comment>
<evidence type="ECO:0000313" key="11">
    <source>
        <dbReference type="Proteomes" id="UP000747542"/>
    </source>
</evidence>